<dbReference type="EMBL" id="JAFIDN010000001">
    <property type="protein sequence ID" value="MBP3191134.1"/>
    <property type="molecule type" value="Genomic_DNA"/>
</dbReference>
<dbReference type="InterPro" id="IPR011249">
    <property type="entry name" value="Metalloenz_LuxS/M16"/>
</dbReference>
<reference evidence="9" key="1">
    <citation type="submission" date="2021-02" db="EMBL/GenBank/DDBJ databases">
        <title>Natronogracilivirga saccharolytica gen. nov. sp. nov. a new anaerobic, haloalkiliphilic carbohydrate-fermenting bacterium from soda lake and proposing of Cyclonatronumiaceae fam. nov. in the phylum Balneolaeota.</title>
        <authorList>
            <person name="Zhilina T.N."/>
            <person name="Sorokin D.Y."/>
            <person name="Zavarzina D.G."/>
            <person name="Toshchakov S.V."/>
            <person name="Kublanov I.V."/>
        </authorList>
    </citation>
    <scope>NUCLEOTIDE SEQUENCE</scope>
    <source>
        <strain evidence="9">Z-1702</strain>
    </source>
</reference>
<evidence type="ECO:0000259" key="8">
    <source>
        <dbReference type="Pfam" id="PF05193"/>
    </source>
</evidence>
<dbReference type="Pfam" id="PF05193">
    <property type="entry name" value="Peptidase_M16_C"/>
    <property type="match status" value="1"/>
</dbReference>
<dbReference type="InterPro" id="IPR050626">
    <property type="entry name" value="Peptidase_M16"/>
</dbReference>
<evidence type="ECO:0000256" key="1">
    <source>
        <dbReference type="ARBA" id="ARBA00007261"/>
    </source>
</evidence>
<evidence type="ECO:0000259" key="7">
    <source>
        <dbReference type="Pfam" id="PF00675"/>
    </source>
</evidence>
<dbReference type="PANTHER" id="PTHR43690:SF21">
    <property type="entry name" value="PROCESSING PROTEASE"/>
    <property type="match status" value="1"/>
</dbReference>
<keyword evidence="4" id="KW-0862">Zinc</keyword>
<evidence type="ECO:0000256" key="5">
    <source>
        <dbReference type="ARBA" id="ARBA00023049"/>
    </source>
</evidence>
<evidence type="ECO:0000313" key="9">
    <source>
        <dbReference type="EMBL" id="MBP3191134.1"/>
    </source>
</evidence>
<dbReference type="Gene3D" id="3.30.830.10">
    <property type="entry name" value="Metalloenzyme, LuxS/M16 peptidase-like"/>
    <property type="match status" value="2"/>
</dbReference>
<evidence type="ECO:0000256" key="4">
    <source>
        <dbReference type="ARBA" id="ARBA00022833"/>
    </source>
</evidence>
<keyword evidence="2" id="KW-0645">Protease</keyword>
<evidence type="ECO:0000256" key="3">
    <source>
        <dbReference type="ARBA" id="ARBA00022801"/>
    </source>
</evidence>
<protein>
    <submittedName>
        <fullName evidence="9">Insulinase family protein</fullName>
    </submittedName>
</protein>
<dbReference type="GO" id="GO:0008237">
    <property type="term" value="F:metallopeptidase activity"/>
    <property type="evidence" value="ECO:0007669"/>
    <property type="project" value="UniProtKB-KW"/>
</dbReference>
<feature type="domain" description="Peptidase M16 C-terminal" evidence="8">
    <location>
        <begin position="206"/>
        <end position="383"/>
    </location>
</feature>
<keyword evidence="3" id="KW-0378">Hydrolase</keyword>
<organism evidence="9 10">
    <name type="scientific">Natronogracilivirga saccharolytica</name>
    <dbReference type="NCBI Taxonomy" id="2812953"/>
    <lineage>
        <taxon>Bacteria</taxon>
        <taxon>Pseudomonadati</taxon>
        <taxon>Balneolota</taxon>
        <taxon>Balneolia</taxon>
        <taxon>Balneolales</taxon>
        <taxon>Cyclonatronaceae</taxon>
        <taxon>Natronogracilivirga</taxon>
    </lineage>
</organism>
<dbReference type="GO" id="GO:0046872">
    <property type="term" value="F:metal ion binding"/>
    <property type="evidence" value="ECO:0007669"/>
    <property type="project" value="InterPro"/>
</dbReference>
<dbReference type="InterPro" id="IPR011765">
    <property type="entry name" value="Pept_M16_N"/>
</dbReference>
<dbReference type="SUPFAM" id="SSF63411">
    <property type="entry name" value="LuxS/MPP-like metallohydrolase"/>
    <property type="match status" value="2"/>
</dbReference>
<evidence type="ECO:0000313" key="10">
    <source>
        <dbReference type="Proteomes" id="UP000673975"/>
    </source>
</evidence>
<evidence type="ECO:0000256" key="2">
    <source>
        <dbReference type="ARBA" id="ARBA00022670"/>
    </source>
</evidence>
<evidence type="ECO:0000256" key="6">
    <source>
        <dbReference type="SAM" id="MobiDB-lite"/>
    </source>
</evidence>
<dbReference type="PROSITE" id="PS51257">
    <property type="entry name" value="PROKAR_LIPOPROTEIN"/>
    <property type="match status" value="1"/>
</dbReference>
<proteinExistence type="inferred from homology"/>
<dbReference type="GO" id="GO:0006508">
    <property type="term" value="P:proteolysis"/>
    <property type="evidence" value="ECO:0007669"/>
    <property type="project" value="UniProtKB-KW"/>
</dbReference>
<comment type="similarity">
    <text evidence="1">Belongs to the peptidase M16 family.</text>
</comment>
<dbReference type="PANTHER" id="PTHR43690">
    <property type="entry name" value="NARDILYSIN"/>
    <property type="match status" value="1"/>
</dbReference>
<name>A0A8J7RK50_9BACT</name>
<comment type="caution">
    <text evidence="9">The sequence shown here is derived from an EMBL/GenBank/DDBJ whole genome shotgun (WGS) entry which is preliminary data.</text>
</comment>
<sequence length="688" mass="77755">MKKLNLLFITLIFAVACGNTGETLQRPHEHLDFPELKEFNIPEVERFTYNGIEFFLLQDDELPLVNVRVIVNGGSWMDPTDKVGRASLTGTVLRSGGSEQYPEEELNELLENRAASMESSFGLATGSARMDVLQEDFHELLPVFTDWLNNPLLPEERLDLAKTQQQTAISRRNEEGSNVASREFRKLIYGPESVYARIIEYETLANITREDIVSFHAETYQGSNMMVGVIGDFDPEAVREQLKEAFGVFEEGTPVDMDMPEVDYEFEDGYYFAHKGDMNQSQIRMGHIGGYRDNPDYAALQVMNQILSGGFSGRLMQRVRTEQGLAYGVYGNYSSNVRYPGVFFAGLSTAAESTKKAMEATMEQIRLLQEEKVSEAELEETKDRIFNRIIFRYDSYARILNEQMQNYNLGLPEDAFEQYIEEVREVTVEDIHRVANEYLQPENMKVLIVGNRDLIDDQLEEIGDITEVDITIPRPAAERAAVEGDAEAGAMWLEKMASSILDDRPEFEAIVMEGSQYIQTPQGEMAVEITSRTQFPANMNLQISTPMGSQEIDISGGSGVVRMGGQEQRLPESAVESMMDDLKRNPLNLAMNAAQLEALLIDSGENEDLLTLYIAGDYDVTLHIDPELELPVKMEYSRFDPDQGRNVDVTLTLDNWTLKDGVRVAYDQKSHADGEVQSRTEYTDHTIE</sequence>
<dbReference type="InterPro" id="IPR007863">
    <property type="entry name" value="Peptidase_M16_C"/>
</dbReference>
<dbReference type="Pfam" id="PF00675">
    <property type="entry name" value="Peptidase_M16"/>
    <property type="match status" value="1"/>
</dbReference>
<gene>
    <name evidence="9" type="ORF">NATSA_00510</name>
</gene>
<dbReference type="RefSeq" id="WP_210509370.1">
    <property type="nucleotide sequence ID" value="NZ_JAFIDN010000001.1"/>
</dbReference>
<accession>A0A8J7RK50</accession>
<feature type="domain" description="Peptidase M16 N-terminal" evidence="7">
    <location>
        <begin position="60"/>
        <end position="180"/>
    </location>
</feature>
<keyword evidence="10" id="KW-1185">Reference proteome</keyword>
<keyword evidence="5" id="KW-0482">Metalloprotease</keyword>
<dbReference type="AlphaFoldDB" id="A0A8J7RK50"/>
<feature type="region of interest" description="Disordered" evidence="6">
    <location>
        <begin position="669"/>
        <end position="688"/>
    </location>
</feature>
<dbReference type="Proteomes" id="UP000673975">
    <property type="component" value="Unassembled WGS sequence"/>
</dbReference>